<evidence type="ECO:0008006" key="4">
    <source>
        <dbReference type="Google" id="ProtNLM"/>
    </source>
</evidence>
<dbReference type="InterPro" id="IPR013977">
    <property type="entry name" value="GcvT_C"/>
</dbReference>
<dbReference type="AlphaFoldDB" id="A0A381ZZ99"/>
<dbReference type="Pfam" id="PF01571">
    <property type="entry name" value="GCV_T"/>
    <property type="match status" value="1"/>
</dbReference>
<gene>
    <name evidence="3" type="ORF">METZ01_LOCUS147489</name>
</gene>
<feature type="non-terminal residue" evidence="3">
    <location>
        <position position="1"/>
    </location>
</feature>
<evidence type="ECO:0000259" key="2">
    <source>
        <dbReference type="Pfam" id="PF08669"/>
    </source>
</evidence>
<dbReference type="GO" id="GO:0005829">
    <property type="term" value="C:cytosol"/>
    <property type="evidence" value="ECO:0007669"/>
    <property type="project" value="TreeGrafter"/>
</dbReference>
<dbReference type="SUPFAM" id="SSF103025">
    <property type="entry name" value="Folate-binding domain"/>
    <property type="match status" value="1"/>
</dbReference>
<dbReference type="InterPro" id="IPR028896">
    <property type="entry name" value="GcvT/YgfZ/DmdA"/>
</dbReference>
<dbReference type="InterPro" id="IPR029043">
    <property type="entry name" value="GcvT/YgfZ_C"/>
</dbReference>
<feature type="domain" description="Aminomethyltransferase C-terminal" evidence="2">
    <location>
        <begin position="376"/>
        <end position="472"/>
    </location>
</feature>
<sequence>VSPKLGFFLNSSPDFYSNLNFIIALKKKFRYRAQIYFCEELNMIKHVTSVDQSDRKVPYNLRQSGSTPVQMLISTRVRKSPYWHLSMQAGCWRATVYNRVYHPRGYVKPEDGGAMVEYEAIKNHVTMWNVAVERQIQIKGPDAEVFVDYVITRDASKISPMRARYVILCNHYGGVLNDPILLRLTKDEFWFSLSDSDISFYLQGVNHDKRFNVEIDEIDVAPVQIQGPKSLALMKDLIGDQVELDNMPFYGLAEAKVGGRNCVISQSGFSGEAGYEIYLRDATLYADDMWNAVLEVGKKHNLMVIAPAHHRRIQAGILSWGQDMDNQHNPFQCNLGYQVSLSGKGEWNKTSDYVGKEVLEKMKSDLQAGQKPYKLQLVGLSLGGKPIEEYAPDFWLISPAEGGEPCGYITSPWYHPEQGRNIAMGYVPFDGTLSNNGFPIGKVGTKYKVHLPDEYADTPGVPVEAEVVPVPFTESFNANTREVSGANK</sequence>
<dbReference type="SUPFAM" id="SSF101790">
    <property type="entry name" value="Aminomethyltransferase beta-barrel domain"/>
    <property type="match status" value="1"/>
</dbReference>
<evidence type="ECO:0000259" key="1">
    <source>
        <dbReference type="Pfam" id="PF01571"/>
    </source>
</evidence>
<dbReference type="EMBL" id="UINC01023285">
    <property type="protein sequence ID" value="SVA94635.1"/>
    <property type="molecule type" value="Genomic_DNA"/>
</dbReference>
<evidence type="ECO:0000313" key="3">
    <source>
        <dbReference type="EMBL" id="SVA94635.1"/>
    </source>
</evidence>
<reference evidence="3" key="1">
    <citation type="submission" date="2018-05" db="EMBL/GenBank/DDBJ databases">
        <authorList>
            <person name="Lanie J.A."/>
            <person name="Ng W.-L."/>
            <person name="Kazmierczak K.M."/>
            <person name="Andrzejewski T.M."/>
            <person name="Davidsen T.M."/>
            <person name="Wayne K.J."/>
            <person name="Tettelin H."/>
            <person name="Glass J.I."/>
            <person name="Rusch D."/>
            <person name="Podicherti R."/>
            <person name="Tsui H.-C.T."/>
            <person name="Winkler M.E."/>
        </authorList>
    </citation>
    <scope>NUCLEOTIDE SEQUENCE</scope>
</reference>
<feature type="domain" description="GCVT N-terminal" evidence="1">
    <location>
        <begin position="101"/>
        <end position="341"/>
    </location>
</feature>
<name>A0A381ZZ99_9ZZZZ</name>
<dbReference type="PANTHER" id="PTHR43757:SF2">
    <property type="entry name" value="AMINOMETHYLTRANSFERASE, MITOCHONDRIAL"/>
    <property type="match status" value="1"/>
</dbReference>
<dbReference type="InterPro" id="IPR027266">
    <property type="entry name" value="TrmE/GcvT-like"/>
</dbReference>
<dbReference type="Gene3D" id="3.30.1360.120">
    <property type="entry name" value="Probable tRNA modification gtpase trme, domain 1"/>
    <property type="match status" value="1"/>
</dbReference>
<dbReference type="Pfam" id="PF08669">
    <property type="entry name" value="GCV_T_C"/>
    <property type="match status" value="1"/>
</dbReference>
<accession>A0A381ZZ99</accession>
<protein>
    <recommendedName>
        <fullName evidence="4">Aminomethyltransferase folate-binding domain-containing protein</fullName>
    </recommendedName>
</protein>
<proteinExistence type="predicted"/>
<organism evidence="3">
    <name type="scientific">marine metagenome</name>
    <dbReference type="NCBI Taxonomy" id="408172"/>
    <lineage>
        <taxon>unclassified sequences</taxon>
        <taxon>metagenomes</taxon>
        <taxon>ecological metagenomes</taxon>
    </lineage>
</organism>
<dbReference type="PANTHER" id="PTHR43757">
    <property type="entry name" value="AMINOMETHYLTRANSFERASE"/>
    <property type="match status" value="1"/>
</dbReference>
<dbReference type="InterPro" id="IPR006222">
    <property type="entry name" value="GCVT_N"/>
</dbReference>